<dbReference type="Proteomes" id="UP000230066">
    <property type="component" value="Unassembled WGS sequence"/>
</dbReference>
<feature type="compositionally biased region" description="Low complexity" evidence="1">
    <location>
        <begin position="54"/>
        <end position="73"/>
    </location>
</feature>
<protein>
    <submittedName>
        <fullName evidence="2">Uncharacterized protein</fullName>
    </submittedName>
</protein>
<evidence type="ECO:0000256" key="1">
    <source>
        <dbReference type="SAM" id="MobiDB-lite"/>
    </source>
</evidence>
<name>A0A4E0R0X4_FASHE</name>
<evidence type="ECO:0000313" key="2">
    <source>
        <dbReference type="EMBL" id="THD19606.1"/>
    </source>
</evidence>
<feature type="region of interest" description="Disordered" evidence="1">
    <location>
        <begin position="44"/>
        <end position="85"/>
    </location>
</feature>
<sequence length="171" mass="17843">MHSTSSPWLQGLSSHDSASTSGYSSMMAFNSVYPTLNPSLSLSTVPTQSANPVSFPASGSAPTSSPSVSGSRSDMTSLPPTTNSLLPQLDAISGGGYYGFDSDPLSSNSVPSTNPWYPMLSSLNPSLTPGVSAAYRSSNTSSTHSGSGEHEPRFFFTLLLLYSLVVNSWTS</sequence>
<keyword evidence="3" id="KW-1185">Reference proteome</keyword>
<proteinExistence type="predicted"/>
<accession>A0A4E0R0X4</accession>
<reference evidence="2" key="1">
    <citation type="submission" date="2019-03" db="EMBL/GenBank/DDBJ databases">
        <title>Improved annotation for the trematode Fasciola hepatica.</title>
        <authorList>
            <person name="Choi Y.-J."/>
            <person name="Martin J."/>
            <person name="Mitreva M."/>
        </authorList>
    </citation>
    <scope>NUCLEOTIDE SEQUENCE [LARGE SCALE GENOMIC DNA]</scope>
</reference>
<organism evidence="2 3">
    <name type="scientific">Fasciola hepatica</name>
    <name type="common">Liver fluke</name>
    <dbReference type="NCBI Taxonomy" id="6192"/>
    <lineage>
        <taxon>Eukaryota</taxon>
        <taxon>Metazoa</taxon>
        <taxon>Spiralia</taxon>
        <taxon>Lophotrochozoa</taxon>
        <taxon>Platyhelminthes</taxon>
        <taxon>Trematoda</taxon>
        <taxon>Digenea</taxon>
        <taxon>Plagiorchiida</taxon>
        <taxon>Echinostomata</taxon>
        <taxon>Echinostomatoidea</taxon>
        <taxon>Fasciolidae</taxon>
        <taxon>Fasciola</taxon>
    </lineage>
</organism>
<dbReference type="EMBL" id="JXXN02006004">
    <property type="protein sequence ID" value="THD19606.1"/>
    <property type="molecule type" value="Genomic_DNA"/>
</dbReference>
<comment type="caution">
    <text evidence="2">The sequence shown here is derived from an EMBL/GenBank/DDBJ whole genome shotgun (WGS) entry which is preliminary data.</text>
</comment>
<dbReference type="AlphaFoldDB" id="A0A4E0R0X4"/>
<evidence type="ECO:0000313" key="3">
    <source>
        <dbReference type="Proteomes" id="UP000230066"/>
    </source>
</evidence>
<gene>
    <name evidence="2" type="ORF">D915_009711</name>
</gene>
<feature type="compositionally biased region" description="Polar residues" evidence="1">
    <location>
        <begin position="74"/>
        <end position="85"/>
    </location>
</feature>